<sequence length="361" mass="39155">MNILQKIFTPSSKSKKGLLHSDGDVRDRQSHSSPRSCTSAHVKRKPTAETSDDDDLGPVMQSVSTTVVSDPVPTSFKTNSSLVNQSKLTQGPASVKSVRRASSFSNTSCHLERHHQHSATFAGSASRHNQRSLFDKIQGSGSFAVGETAVSGGSFTANGGTVSLWRLPWTQQKVTMCPNCHRPRQRDRNVCFSRANYTMKETTIENGMGDDMSEANDDMSYSDSEDLGGPMSDSVACRCGVVSEGDAPLERDDSADVNEYHPQMFVVETQAASAVQLPGTIAEASDSEGEGPEDMRRSYKLSLVSPPTSSSLRRRAPHVQPLLDGSSPQKTSSSVPKRVTHWLHEQQASEASVRSKPKATR</sequence>
<feature type="compositionally biased region" description="Low complexity" evidence="1">
    <location>
        <begin position="301"/>
        <end position="311"/>
    </location>
</feature>
<evidence type="ECO:0000256" key="1">
    <source>
        <dbReference type="SAM" id="MobiDB-lite"/>
    </source>
</evidence>
<protein>
    <submittedName>
        <fullName evidence="2">Uncharacterized protein</fullName>
    </submittedName>
</protein>
<evidence type="ECO:0000313" key="2">
    <source>
        <dbReference type="EMBL" id="GET92297.1"/>
    </source>
</evidence>
<feature type="compositionally biased region" description="Basic and acidic residues" evidence="1">
    <location>
        <begin position="19"/>
        <end position="30"/>
    </location>
</feature>
<feature type="region of interest" description="Disordered" evidence="1">
    <location>
        <begin position="282"/>
        <end position="361"/>
    </location>
</feature>
<keyword evidence="3" id="KW-1185">Reference proteome</keyword>
<comment type="caution">
    <text evidence="2">The sequence shown here is derived from an EMBL/GenBank/DDBJ whole genome shotgun (WGS) entry which is preliminary data.</text>
</comment>
<dbReference type="EMBL" id="BLBS01000054">
    <property type="protein sequence ID" value="GET92297.1"/>
    <property type="molecule type" value="Genomic_DNA"/>
</dbReference>
<reference evidence="2" key="1">
    <citation type="submission" date="2019-11" db="EMBL/GenBank/DDBJ databases">
        <title>Leishmania tarentolae CDS.</title>
        <authorList>
            <person name="Goto Y."/>
            <person name="Yamagishi J."/>
        </authorList>
    </citation>
    <scope>NUCLEOTIDE SEQUENCE [LARGE SCALE GENOMIC DNA]</scope>
    <source>
        <strain evidence="2">Parrot Tar II</strain>
    </source>
</reference>
<organism evidence="2 3">
    <name type="scientific">Leishmania tarentolae</name>
    <name type="common">Sauroleishmania tarentolae</name>
    <dbReference type="NCBI Taxonomy" id="5689"/>
    <lineage>
        <taxon>Eukaryota</taxon>
        <taxon>Discoba</taxon>
        <taxon>Euglenozoa</taxon>
        <taxon>Kinetoplastea</taxon>
        <taxon>Metakinetoplastina</taxon>
        <taxon>Trypanosomatida</taxon>
        <taxon>Trypanosomatidae</taxon>
        <taxon>Leishmaniinae</taxon>
        <taxon>Leishmania</taxon>
        <taxon>lizard Leishmania</taxon>
    </lineage>
</organism>
<evidence type="ECO:0000313" key="3">
    <source>
        <dbReference type="Proteomes" id="UP000419144"/>
    </source>
</evidence>
<feature type="compositionally biased region" description="Polar residues" evidence="1">
    <location>
        <begin position="326"/>
        <end position="335"/>
    </location>
</feature>
<dbReference type="Proteomes" id="UP000419144">
    <property type="component" value="Unassembled WGS sequence"/>
</dbReference>
<gene>
    <name evidence="2" type="ORF">LtaPh_3422300</name>
</gene>
<name>A0A640KXK8_LEITA</name>
<feature type="region of interest" description="Disordered" evidence="1">
    <location>
        <begin position="1"/>
        <end position="59"/>
    </location>
</feature>
<dbReference type="VEuPathDB" id="TriTrypDB:LtaPh_3422300"/>
<accession>A0A640KXK8</accession>
<dbReference type="OrthoDB" id="260260at2759"/>
<dbReference type="AlphaFoldDB" id="A0A640KXK8"/>
<proteinExistence type="predicted"/>